<feature type="compositionally biased region" description="Acidic residues" evidence="1">
    <location>
        <begin position="107"/>
        <end position="120"/>
    </location>
</feature>
<name>A0ABD3G0I7_9STRA</name>
<feature type="compositionally biased region" description="Polar residues" evidence="1">
    <location>
        <begin position="256"/>
        <end position="268"/>
    </location>
</feature>
<dbReference type="Proteomes" id="UP001632037">
    <property type="component" value="Unassembled WGS sequence"/>
</dbReference>
<organism evidence="2 3">
    <name type="scientific">Phytophthora oleae</name>
    <dbReference type="NCBI Taxonomy" id="2107226"/>
    <lineage>
        <taxon>Eukaryota</taxon>
        <taxon>Sar</taxon>
        <taxon>Stramenopiles</taxon>
        <taxon>Oomycota</taxon>
        <taxon>Peronosporomycetes</taxon>
        <taxon>Peronosporales</taxon>
        <taxon>Peronosporaceae</taxon>
        <taxon>Phytophthora</taxon>
    </lineage>
</organism>
<feature type="region of interest" description="Disordered" evidence="1">
    <location>
        <begin position="1"/>
        <end position="20"/>
    </location>
</feature>
<sequence>MGRKKASVTRNKSIGRHFPAAGSLSAASSLLGDVSPSSLLGLVAIKQEPTAMDTESSSDSPQLPSPAFQRLHTALPIGGETQERRPRNRRKRRSSGDDVVAHRRDDDENSSDEEKQEGEPEQQQQEMVTISVAELEKWQQRVIFHVEDHFTNEQLKRIAEFGRVHGTIMQEAKQFVSNMEIQLQNQLEEDRASLRAQAEEFVAKTTAENHLLCQQLKQAKQKVGALEQENAALKAEKIQWTQQKDNEKQRNHDPQQTHSLPNNQTQVQPGPHDMNGSAEKHTRNDGPEADGHEPDKQGSVHPPRAVKQIIATPATPLSHHDVDKKPAQQEQHRVQQPHQNTSPANEAQTKPGVEVKECVQGTESSELPADSGELRTAREDS</sequence>
<dbReference type="EMBL" id="JBIMZQ010000005">
    <property type="protein sequence ID" value="KAL3671575.1"/>
    <property type="molecule type" value="Genomic_DNA"/>
</dbReference>
<feature type="compositionally biased region" description="Basic and acidic residues" evidence="1">
    <location>
        <begin position="318"/>
        <end position="333"/>
    </location>
</feature>
<feature type="compositionally biased region" description="Basic and acidic residues" evidence="1">
    <location>
        <begin position="94"/>
        <end position="106"/>
    </location>
</feature>
<accession>A0ABD3G0I7</accession>
<evidence type="ECO:0000313" key="3">
    <source>
        <dbReference type="Proteomes" id="UP001632037"/>
    </source>
</evidence>
<comment type="caution">
    <text evidence="2">The sequence shown here is derived from an EMBL/GenBank/DDBJ whole genome shotgun (WGS) entry which is preliminary data.</text>
</comment>
<feature type="region of interest" description="Disordered" evidence="1">
    <location>
        <begin position="50"/>
        <end position="126"/>
    </location>
</feature>
<reference evidence="2 3" key="1">
    <citation type="submission" date="2024-09" db="EMBL/GenBank/DDBJ databases">
        <title>Genome sequencing and assembly of Phytophthora oleae, isolate VK10A, causative agent of rot of olive drupes.</title>
        <authorList>
            <person name="Conti Taguali S."/>
            <person name="Riolo M."/>
            <person name="La Spada F."/>
            <person name="Cacciola S.O."/>
            <person name="Dionisio G."/>
        </authorList>
    </citation>
    <scope>NUCLEOTIDE SEQUENCE [LARGE SCALE GENOMIC DNA]</scope>
    <source>
        <strain evidence="2 3">VK10A</strain>
    </source>
</reference>
<feature type="compositionally biased region" description="Basic and acidic residues" evidence="1">
    <location>
        <begin position="244"/>
        <end position="255"/>
    </location>
</feature>
<keyword evidence="3" id="KW-1185">Reference proteome</keyword>
<feature type="region of interest" description="Disordered" evidence="1">
    <location>
        <begin position="242"/>
        <end position="381"/>
    </location>
</feature>
<feature type="compositionally biased region" description="Basic and acidic residues" evidence="1">
    <location>
        <begin position="372"/>
        <end position="381"/>
    </location>
</feature>
<dbReference type="AlphaFoldDB" id="A0ABD3G0I7"/>
<evidence type="ECO:0000256" key="1">
    <source>
        <dbReference type="SAM" id="MobiDB-lite"/>
    </source>
</evidence>
<protein>
    <submittedName>
        <fullName evidence="2">Uncharacterized protein</fullName>
    </submittedName>
</protein>
<feature type="compositionally biased region" description="Basic and acidic residues" evidence="1">
    <location>
        <begin position="278"/>
        <end position="298"/>
    </location>
</feature>
<feature type="compositionally biased region" description="Polar residues" evidence="1">
    <location>
        <begin position="53"/>
        <end position="62"/>
    </location>
</feature>
<evidence type="ECO:0000313" key="2">
    <source>
        <dbReference type="EMBL" id="KAL3671575.1"/>
    </source>
</evidence>
<proteinExistence type="predicted"/>
<gene>
    <name evidence="2" type="ORF">V7S43_003492</name>
</gene>